<dbReference type="Gene3D" id="3.30.70.1430">
    <property type="entry name" value="Multidrug efflux transporter AcrB pore domain"/>
    <property type="match status" value="2"/>
</dbReference>
<feature type="transmembrane region" description="Helical" evidence="2">
    <location>
        <begin position="937"/>
        <end position="957"/>
    </location>
</feature>
<feature type="transmembrane region" description="Helical" evidence="2">
    <location>
        <begin position="963"/>
        <end position="988"/>
    </location>
</feature>
<feature type="transmembrane region" description="Helical" evidence="2">
    <location>
        <begin position="362"/>
        <end position="381"/>
    </location>
</feature>
<feature type="transmembrane region" description="Helical" evidence="2">
    <location>
        <begin position="417"/>
        <end position="439"/>
    </location>
</feature>
<dbReference type="InterPro" id="IPR027463">
    <property type="entry name" value="AcrB_DN_DC_subdom"/>
</dbReference>
<keyword evidence="2" id="KW-0472">Membrane</keyword>
<name>A0A4T3F5L4_9SPHN</name>
<feature type="transmembrane region" description="Helical" evidence="2">
    <location>
        <begin position="459"/>
        <end position="479"/>
    </location>
</feature>
<dbReference type="AlphaFoldDB" id="A0A4T3F5L4"/>
<dbReference type="PANTHER" id="PTHR32063:SF33">
    <property type="entry name" value="RND SUPERFAMILY EFFLUX PUMP PERMEASE COMPONENT"/>
    <property type="match status" value="1"/>
</dbReference>
<protein>
    <submittedName>
        <fullName evidence="3">Efflux RND transporter permease subunit</fullName>
    </submittedName>
</protein>
<accession>A0A4T3F5L4</accession>
<comment type="caution">
    <text evidence="3">The sequence shown here is derived from an EMBL/GenBank/DDBJ whole genome shotgun (WGS) entry which is preliminary data.</text>
</comment>
<feature type="transmembrane region" description="Helical" evidence="2">
    <location>
        <begin position="1009"/>
        <end position="1028"/>
    </location>
</feature>
<dbReference type="Gene3D" id="3.30.70.1320">
    <property type="entry name" value="Multidrug efflux transporter AcrB pore domain like"/>
    <property type="match status" value="1"/>
</dbReference>
<evidence type="ECO:0000256" key="2">
    <source>
        <dbReference type="SAM" id="Phobius"/>
    </source>
</evidence>
<dbReference type="Gene3D" id="3.30.70.1440">
    <property type="entry name" value="Multidrug efflux transporter AcrB pore domain"/>
    <property type="match status" value="1"/>
</dbReference>
<dbReference type="PRINTS" id="PR00702">
    <property type="entry name" value="ACRIFLAVINRP"/>
</dbReference>
<dbReference type="GO" id="GO:0042910">
    <property type="term" value="F:xenobiotic transmembrane transporter activity"/>
    <property type="evidence" value="ECO:0007669"/>
    <property type="project" value="TreeGrafter"/>
</dbReference>
<dbReference type="SUPFAM" id="SSF82693">
    <property type="entry name" value="Multidrug efflux transporter AcrB pore domain, PN1, PN2, PC1 and PC2 subdomains"/>
    <property type="match status" value="2"/>
</dbReference>
<dbReference type="Gene3D" id="1.20.1640.10">
    <property type="entry name" value="Multidrug efflux transporter AcrB transmembrane domain"/>
    <property type="match status" value="2"/>
</dbReference>
<dbReference type="Proteomes" id="UP000309389">
    <property type="component" value="Unassembled WGS sequence"/>
</dbReference>
<gene>
    <name evidence="3" type="ORF">E5222_10470</name>
</gene>
<dbReference type="SUPFAM" id="SSF82714">
    <property type="entry name" value="Multidrug efflux transporter AcrB TolC docking domain, DN and DC subdomains"/>
    <property type="match status" value="2"/>
</dbReference>
<keyword evidence="4" id="KW-1185">Reference proteome</keyword>
<dbReference type="SUPFAM" id="SSF82866">
    <property type="entry name" value="Multidrug efflux transporter AcrB transmembrane domain"/>
    <property type="match status" value="2"/>
</dbReference>
<feature type="transmembrane region" description="Helical" evidence="2">
    <location>
        <begin position="386"/>
        <end position="405"/>
    </location>
</feature>
<dbReference type="PANTHER" id="PTHR32063">
    <property type="match status" value="1"/>
</dbReference>
<sequence length="1094" mass="117344">MRVSDEATPDAPEGDGAALDRFGKPADRARDRKGVIAFMARNGVAANLLMLFMIAAGIASYGSIVQEVFPETSLDAVTVSVAYPGATPEEVEESIVQKVEEAVQSIEGVKRITGTASEGQGSVRVELELGEDLDKALDDVKGEVDQIQTFPLDAEEPSITEATTRQSVMRIALFGDVPERTLKESAYALEDALSAIPEISYVDSSAVRQYQVFIDVPQERLQALGLSLTDISRIVGQSSLDSPAGSIETDREQIRVRTVGQNYSQHDFENIVLRTRPDGTILRLGDIATVTDGFEDSDLITRFNGKPVAFVDVYRTSDERVLDVADAAFAFLDENAANILPPGIEYAIWDDTSELFDDRLSMLLKNAVIGLILVLAALTLFLDVRLAFWTAAGIGATFIGAIYVVELFGSSINMMSLFGFIIALGLVVDDAVVVGENIYAERERGRSGTGASIAGAQRVVVPVIFAVATTVVAFSPLLAVGGTIGKVLADIPIVVIAVLGLSLVEALLILPYHLSHLPAAGAHTKNRILQQFERVQRGFDKRLQAFIDGPLDRGLKFAVTMPYVVVAAGMALLIVMVAMIPGGLIKTEFFPEIEADVVSATLEMPSGTSVERTAAVAGRIEDAGARAAARFDEGLPEDESYLEASYTTVGLQQGNQGPLGGNDRLQPNIASVQFSFISSAERDFSAGDFEQAWREELGELGEVRSFSISASLVSAGDPINVRLSHPDEEVLHGSAQRMIEALSRVTGVYDVESDQDEGVRQVDLTLKPSARTLGITLQDLAGQVRAAFFGAEAVRVQRGREDVRVYVRLPEDQRDSVTDIGDYRVRVPGGQVPLSSLANIAISNAPTAINREDGFRIETVTADVDTDVITSQEAANLISGEIMPAIQADYPALVYEFGGEQEQQQESFGDIGTAFLLALAAIYALLAIPFRSYIQPMIIMAAIPFGMIGALMGHLLLGISIGIVSMFGIIALSGVVINGALVLIDFMNENLANGMAREDAIIDAAKSRFRPIILTAITTFLGVAPITFETNLQAQFLIPMSASLGFGILFGTAMQQLLIPSLAILQMRAVDRIKGWLGRDSGEAEPAETALPAE</sequence>
<keyword evidence="2" id="KW-1133">Transmembrane helix</keyword>
<feature type="transmembrane region" description="Helical" evidence="2">
    <location>
        <begin position="38"/>
        <end position="61"/>
    </location>
</feature>
<organism evidence="3 4">
    <name type="scientific">Alteraurantiacibacter aquimixticola</name>
    <dbReference type="NCBI Taxonomy" id="2489173"/>
    <lineage>
        <taxon>Bacteria</taxon>
        <taxon>Pseudomonadati</taxon>
        <taxon>Pseudomonadota</taxon>
        <taxon>Alphaproteobacteria</taxon>
        <taxon>Sphingomonadales</taxon>
        <taxon>Erythrobacteraceae</taxon>
        <taxon>Alteraurantiacibacter</taxon>
    </lineage>
</organism>
<reference evidence="3 4" key="1">
    <citation type="submission" date="2019-04" db="EMBL/GenBank/DDBJ databases">
        <title>Altererythrobacter aquimixticola sp. nov., isolated from sediment of junction between the ocean and a freshwater spring.</title>
        <authorList>
            <person name="Yoon J.-H."/>
        </authorList>
    </citation>
    <scope>NUCLEOTIDE SEQUENCE [LARGE SCALE GENOMIC DNA]</scope>
    <source>
        <strain evidence="3 4">SSKS-13</strain>
    </source>
</reference>
<evidence type="ECO:0000313" key="3">
    <source>
        <dbReference type="EMBL" id="TIX50808.1"/>
    </source>
</evidence>
<feature type="transmembrane region" description="Helical" evidence="2">
    <location>
        <begin position="1040"/>
        <end position="1065"/>
    </location>
</feature>
<keyword evidence="2" id="KW-0812">Transmembrane</keyword>
<evidence type="ECO:0000256" key="1">
    <source>
        <dbReference type="SAM" id="MobiDB-lite"/>
    </source>
</evidence>
<dbReference type="InterPro" id="IPR001036">
    <property type="entry name" value="Acrflvin-R"/>
</dbReference>
<proteinExistence type="predicted"/>
<dbReference type="EMBL" id="SSHH01000002">
    <property type="protein sequence ID" value="TIX50808.1"/>
    <property type="molecule type" value="Genomic_DNA"/>
</dbReference>
<dbReference type="OrthoDB" id="9798415at2"/>
<feature type="transmembrane region" description="Helical" evidence="2">
    <location>
        <begin position="491"/>
        <end position="510"/>
    </location>
</feature>
<dbReference type="GO" id="GO:0005886">
    <property type="term" value="C:plasma membrane"/>
    <property type="evidence" value="ECO:0007669"/>
    <property type="project" value="TreeGrafter"/>
</dbReference>
<evidence type="ECO:0000313" key="4">
    <source>
        <dbReference type="Proteomes" id="UP000309389"/>
    </source>
</evidence>
<feature type="transmembrane region" description="Helical" evidence="2">
    <location>
        <begin position="911"/>
        <end position="930"/>
    </location>
</feature>
<dbReference type="Pfam" id="PF00873">
    <property type="entry name" value="ACR_tran"/>
    <property type="match status" value="1"/>
</dbReference>
<dbReference type="Gene3D" id="3.30.2090.10">
    <property type="entry name" value="Multidrug efflux transporter AcrB TolC docking domain, DN and DC subdomains"/>
    <property type="match status" value="2"/>
</dbReference>
<feature type="region of interest" description="Disordered" evidence="1">
    <location>
        <begin position="1"/>
        <end position="24"/>
    </location>
</feature>
<feature type="transmembrane region" description="Helical" evidence="2">
    <location>
        <begin position="563"/>
        <end position="584"/>
    </location>
</feature>